<dbReference type="Proteomes" id="UP000641206">
    <property type="component" value="Unassembled WGS sequence"/>
</dbReference>
<dbReference type="EMBL" id="BMLW01000007">
    <property type="protein sequence ID" value="GGP11951.1"/>
    <property type="molecule type" value="Genomic_DNA"/>
</dbReference>
<reference evidence="2" key="1">
    <citation type="journal article" date="2019" name="Int. J. Syst. Evol. Microbiol.">
        <title>The Global Catalogue of Microorganisms (GCM) 10K type strain sequencing project: providing services to taxonomists for standard genome sequencing and annotation.</title>
        <authorList>
            <consortium name="The Broad Institute Genomics Platform"/>
            <consortium name="The Broad Institute Genome Sequencing Center for Infectious Disease"/>
            <person name="Wu L."/>
            <person name="Ma J."/>
        </authorList>
    </citation>
    <scope>NUCLEOTIDE SEQUENCE [LARGE SCALE GENOMIC DNA]</scope>
    <source>
        <strain evidence="2">CGMCC 1.7693</strain>
    </source>
</reference>
<evidence type="ECO:0000313" key="2">
    <source>
        <dbReference type="Proteomes" id="UP000641206"/>
    </source>
</evidence>
<sequence length="41" mass="4714">MFKEYGELNTKLYEITKPVGYSMSGDITKGVIVSWRSKQND</sequence>
<gene>
    <name evidence="1" type="ORF">GCM10011346_26010</name>
</gene>
<organism evidence="1 2">
    <name type="scientific">Oceanobacillus neutriphilus</name>
    <dbReference type="NCBI Taxonomy" id="531815"/>
    <lineage>
        <taxon>Bacteria</taxon>
        <taxon>Bacillati</taxon>
        <taxon>Bacillota</taxon>
        <taxon>Bacilli</taxon>
        <taxon>Bacillales</taxon>
        <taxon>Bacillaceae</taxon>
        <taxon>Oceanobacillus</taxon>
    </lineage>
</organism>
<name>A0ABQ2NW27_9BACI</name>
<comment type="caution">
    <text evidence="1">The sequence shown here is derived from an EMBL/GenBank/DDBJ whole genome shotgun (WGS) entry which is preliminary data.</text>
</comment>
<protein>
    <submittedName>
        <fullName evidence="1">Uncharacterized protein</fullName>
    </submittedName>
</protein>
<evidence type="ECO:0000313" key="1">
    <source>
        <dbReference type="EMBL" id="GGP11951.1"/>
    </source>
</evidence>
<keyword evidence="2" id="KW-1185">Reference proteome</keyword>
<accession>A0ABQ2NW27</accession>
<proteinExistence type="predicted"/>